<name>A0ACB7SGS8_HYAAI</name>
<evidence type="ECO:0000313" key="1">
    <source>
        <dbReference type="EMBL" id="KAH6933251.1"/>
    </source>
</evidence>
<dbReference type="EMBL" id="CM023484">
    <property type="protein sequence ID" value="KAH6933251.1"/>
    <property type="molecule type" value="Genomic_DNA"/>
</dbReference>
<proteinExistence type="predicted"/>
<protein>
    <submittedName>
        <fullName evidence="1">Uncharacterized protein</fullName>
    </submittedName>
</protein>
<dbReference type="Proteomes" id="UP000821845">
    <property type="component" value="Chromosome 4"/>
</dbReference>
<organism evidence="1 2">
    <name type="scientific">Hyalomma asiaticum</name>
    <name type="common">Tick</name>
    <dbReference type="NCBI Taxonomy" id="266040"/>
    <lineage>
        <taxon>Eukaryota</taxon>
        <taxon>Metazoa</taxon>
        <taxon>Ecdysozoa</taxon>
        <taxon>Arthropoda</taxon>
        <taxon>Chelicerata</taxon>
        <taxon>Arachnida</taxon>
        <taxon>Acari</taxon>
        <taxon>Parasitiformes</taxon>
        <taxon>Ixodida</taxon>
        <taxon>Ixodoidea</taxon>
        <taxon>Ixodidae</taxon>
        <taxon>Hyalomminae</taxon>
        <taxon>Hyalomma</taxon>
    </lineage>
</organism>
<accession>A0ACB7SGS8</accession>
<comment type="caution">
    <text evidence="1">The sequence shown here is derived from an EMBL/GenBank/DDBJ whole genome shotgun (WGS) entry which is preliminary data.</text>
</comment>
<gene>
    <name evidence="1" type="ORF">HPB50_013876</name>
</gene>
<sequence>MTMQIPPLLRNFGTRPQRSRVRVSELKADMGDDSVLEHRQRRPSKSVSFDKVTVYEFPRVQGFSCIPTRGGMTLGLDFRHVDQYTCFIHQGADGSLRPPGSNVGSETSPLVSAISEGDVLPSLHSGSDLDLPQDEVVRKEKKPRRLQLEPLSCHRRRQLLLDSGVQRIDSSEAKQCRDIRASRGSCGCDCLDQCLPEACSCSLNGVPCQVSRRLSHAGL</sequence>
<keyword evidence="2" id="KW-1185">Reference proteome</keyword>
<reference evidence="1" key="1">
    <citation type="submission" date="2020-05" db="EMBL/GenBank/DDBJ databases">
        <title>Large-scale comparative analyses of tick genomes elucidate their genetic diversity and vector capacities.</title>
        <authorList>
            <person name="Jia N."/>
            <person name="Wang J."/>
            <person name="Shi W."/>
            <person name="Du L."/>
            <person name="Sun Y."/>
            <person name="Zhan W."/>
            <person name="Jiang J."/>
            <person name="Wang Q."/>
            <person name="Zhang B."/>
            <person name="Ji P."/>
            <person name="Sakyi L.B."/>
            <person name="Cui X."/>
            <person name="Yuan T."/>
            <person name="Jiang B."/>
            <person name="Yang W."/>
            <person name="Lam T.T.-Y."/>
            <person name="Chang Q."/>
            <person name="Ding S."/>
            <person name="Wang X."/>
            <person name="Zhu J."/>
            <person name="Ruan X."/>
            <person name="Zhao L."/>
            <person name="Wei J."/>
            <person name="Que T."/>
            <person name="Du C."/>
            <person name="Cheng J."/>
            <person name="Dai P."/>
            <person name="Han X."/>
            <person name="Huang E."/>
            <person name="Gao Y."/>
            <person name="Liu J."/>
            <person name="Shao H."/>
            <person name="Ye R."/>
            <person name="Li L."/>
            <person name="Wei W."/>
            <person name="Wang X."/>
            <person name="Wang C."/>
            <person name="Yang T."/>
            <person name="Huo Q."/>
            <person name="Li W."/>
            <person name="Guo W."/>
            <person name="Chen H."/>
            <person name="Zhou L."/>
            <person name="Ni X."/>
            <person name="Tian J."/>
            <person name="Zhou Y."/>
            <person name="Sheng Y."/>
            <person name="Liu T."/>
            <person name="Pan Y."/>
            <person name="Xia L."/>
            <person name="Li J."/>
            <person name="Zhao F."/>
            <person name="Cao W."/>
        </authorList>
    </citation>
    <scope>NUCLEOTIDE SEQUENCE</scope>
    <source>
        <strain evidence="1">Hyas-2018</strain>
    </source>
</reference>
<evidence type="ECO:0000313" key="2">
    <source>
        <dbReference type="Proteomes" id="UP000821845"/>
    </source>
</evidence>